<dbReference type="GO" id="GO:0003723">
    <property type="term" value="F:RNA binding"/>
    <property type="evidence" value="ECO:0007669"/>
    <property type="project" value="InterPro"/>
</dbReference>
<evidence type="ECO:0000256" key="2">
    <source>
        <dbReference type="PROSITE-ProRule" id="PRU00708"/>
    </source>
</evidence>
<dbReference type="Pfam" id="PF01535">
    <property type="entry name" value="PPR"/>
    <property type="match status" value="5"/>
</dbReference>
<gene>
    <name evidence="3" type="ORF">AQUCO_00200775v1</name>
</gene>
<accession>A0A2G5F4W1</accession>
<feature type="repeat" description="PPR" evidence="2">
    <location>
        <begin position="302"/>
        <end position="336"/>
    </location>
</feature>
<dbReference type="Proteomes" id="UP000230069">
    <property type="component" value="Unassembled WGS sequence"/>
</dbReference>
<dbReference type="InParanoid" id="A0A2G5F4W1"/>
<dbReference type="InterPro" id="IPR002885">
    <property type="entry name" value="PPR_rpt"/>
</dbReference>
<dbReference type="OrthoDB" id="185373at2759"/>
<dbReference type="InterPro" id="IPR046960">
    <property type="entry name" value="PPR_At4g14850-like_plant"/>
</dbReference>
<keyword evidence="4" id="KW-1185">Reference proteome</keyword>
<dbReference type="EMBL" id="KZ305019">
    <property type="protein sequence ID" value="PIA62986.1"/>
    <property type="molecule type" value="Genomic_DNA"/>
</dbReference>
<dbReference type="AlphaFoldDB" id="A0A2G5F4W1"/>
<sequence length="513" mass="57551">MSKPRCLKLLEKCRNMKQLKQTHAQLITHGLGNNNFVFSRLLAFCSDPNQGSLSLNHALHIFKHIEKPTICIYNTMMKTFLQNGELVKTIEMYNKILEDGLLPDNYSLPYVLKACGYLENCKLGEQVHGDVLKLGFLYDIFVGNTLILMYSSCGSMVEGRKLFDEMPMRTAVSWTVMISGYAKKGDVENARLIFDNAPIKDIGIWGSMISGYVQNNCFKEGLEMFRLMQAANIQPDEAVFVSVLCACTHLGAMDIGIWIHRYMDQMGLSLTVRLSTALIDMYARCGNLVLAKKLFDSMEERDTICWNVMISGLAMHGDGRNALKLFMEMENAGFRPNDITFIAVFTACSYSGVVLEGLQIFNRMITVYGIQPKSEHIGCMVDFLSRGGLFEEAIELMEKVPTSVSSSEEAIAWRALLTACCDHREARLAGVAAKRLFQLERHSGAYVLLSNMYAADGKYDDSKGIRNMMKDRKVEKTPGSSLIEINGLVHEFVAGEETHPQLVDICKLIEMLS</sequence>
<dbReference type="Pfam" id="PF20431">
    <property type="entry name" value="E_motif"/>
    <property type="match status" value="1"/>
</dbReference>
<dbReference type="Pfam" id="PF13041">
    <property type="entry name" value="PPR_2"/>
    <property type="match status" value="1"/>
</dbReference>
<dbReference type="GO" id="GO:0009451">
    <property type="term" value="P:RNA modification"/>
    <property type="evidence" value="ECO:0007669"/>
    <property type="project" value="InterPro"/>
</dbReference>
<dbReference type="FunFam" id="1.25.40.10:FF:000184">
    <property type="entry name" value="Pentatricopeptide repeat-containing protein, chloroplastic"/>
    <property type="match status" value="1"/>
</dbReference>
<organism evidence="3 4">
    <name type="scientific">Aquilegia coerulea</name>
    <name type="common">Rocky mountain columbine</name>
    <dbReference type="NCBI Taxonomy" id="218851"/>
    <lineage>
        <taxon>Eukaryota</taxon>
        <taxon>Viridiplantae</taxon>
        <taxon>Streptophyta</taxon>
        <taxon>Embryophyta</taxon>
        <taxon>Tracheophyta</taxon>
        <taxon>Spermatophyta</taxon>
        <taxon>Magnoliopsida</taxon>
        <taxon>Ranunculales</taxon>
        <taxon>Ranunculaceae</taxon>
        <taxon>Thalictroideae</taxon>
        <taxon>Aquilegia</taxon>
    </lineage>
</organism>
<proteinExistence type="predicted"/>
<dbReference type="PANTHER" id="PTHR47926">
    <property type="entry name" value="PENTATRICOPEPTIDE REPEAT-CONTAINING PROTEIN"/>
    <property type="match status" value="1"/>
</dbReference>
<dbReference type="PROSITE" id="PS51375">
    <property type="entry name" value="PPR"/>
    <property type="match status" value="3"/>
</dbReference>
<reference evidence="3 4" key="1">
    <citation type="submission" date="2017-09" db="EMBL/GenBank/DDBJ databases">
        <title>WGS assembly of Aquilegia coerulea Goldsmith.</title>
        <authorList>
            <person name="Hodges S."/>
            <person name="Kramer E."/>
            <person name="Nordborg M."/>
            <person name="Tomkins J."/>
            <person name="Borevitz J."/>
            <person name="Derieg N."/>
            <person name="Yan J."/>
            <person name="Mihaltcheva S."/>
            <person name="Hayes R.D."/>
            <person name="Rokhsar D."/>
        </authorList>
    </citation>
    <scope>NUCLEOTIDE SEQUENCE [LARGE SCALE GENOMIC DNA]</scope>
    <source>
        <strain evidence="4">cv. Goldsmith</strain>
    </source>
</reference>
<dbReference type="InterPro" id="IPR011990">
    <property type="entry name" value="TPR-like_helical_dom_sf"/>
</dbReference>
<evidence type="ECO:0000313" key="3">
    <source>
        <dbReference type="EMBL" id="PIA62986.1"/>
    </source>
</evidence>
<dbReference type="PANTHER" id="PTHR47926:SF352">
    <property type="entry name" value="REPEAT-CONTAINING PROTEIN, PUTATIVE-RELATED"/>
    <property type="match status" value="1"/>
</dbReference>
<feature type="repeat" description="PPR" evidence="2">
    <location>
        <begin position="201"/>
        <end position="235"/>
    </location>
</feature>
<evidence type="ECO:0000313" key="4">
    <source>
        <dbReference type="Proteomes" id="UP000230069"/>
    </source>
</evidence>
<protein>
    <recommendedName>
        <fullName evidence="5">Pentacotripeptide-repeat region of PRORP domain-containing protein</fullName>
    </recommendedName>
</protein>
<keyword evidence="1" id="KW-0677">Repeat</keyword>
<dbReference type="InterPro" id="IPR046848">
    <property type="entry name" value="E_motif"/>
</dbReference>
<dbReference type="STRING" id="218851.A0A2G5F4W1"/>
<dbReference type="NCBIfam" id="TIGR00756">
    <property type="entry name" value="PPR"/>
    <property type="match status" value="5"/>
</dbReference>
<evidence type="ECO:0008006" key="5">
    <source>
        <dbReference type="Google" id="ProtNLM"/>
    </source>
</evidence>
<feature type="repeat" description="PPR" evidence="2">
    <location>
        <begin position="69"/>
        <end position="103"/>
    </location>
</feature>
<evidence type="ECO:0000256" key="1">
    <source>
        <dbReference type="ARBA" id="ARBA00022737"/>
    </source>
</evidence>
<dbReference type="FunFam" id="1.25.40.10:FF:000348">
    <property type="entry name" value="Pentatricopeptide repeat-containing protein chloroplastic"/>
    <property type="match status" value="1"/>
</dbReference>
<name>A0A2G5F4W1_AQUCA</name>
<dbReference type="Gene3D" id="1.25.40.10">
    <property type="entry name" value="Tetratricopeptide repeat domain"/>
    <property type="match status" value="3"/>
</dbReference>